<comment type="caution">
    <text evidence="1">The sequence shown here is derived from an EMBL/GenBank/DDBJ whole genome shotgun (WGS) entry which is preliminary data.</text>
</comment>
<accession>A0A6A3ALJ5</accession>
<evidence type="ECO:0000313" key="1">
    <source>
        <dbReference type="EMBL" id="KAE8705464.1"/>
    </source>
</evidence>
<organism evidence="1 2">
    <name type="scientific">Hibiscus syriacus</name>
    <name type="common">Rose of Sharon</name>
    <dbReference type="NCBI Taxonomy" id="106335"/>
    <lineage>
        <taxon>Eukaryota</taxon>
        <taxon>Viridiplantae</taxon>
        <taxon>Streptophyta</taxon>
        <taxon>Embryophyta</taxon>
        <taxon>Tracheophyta</taxon>
        <taxon>Spermatophyta</taxon>
        <taxon>Magnoliopsida</taxon>
        <taxon>eudicotyledons</taxon>
        <taxon>Gunneridae</taxon>
        <taxon>Pentapetalae</taxon>
        <taxon>rosids</taxon>
        <taxon>malvids</taxon>
        <taxon>Malvales</taxon>
        <taxon>Malvaceae</taxon>
        <taxon>Malvoideae</taxon>
        <taxon>Hibiscus</taxon>
    </lineage>
</organism>
<name>A0A6A3ALJ5_HIBSY</name>
<evidence type="ECO:0000313" key="2">
    <source>
        <dbReference type="Proteomes" id="UP000436088"/>
    </source>
</evidence>
<protein>
    <submittedName>
        <fullName evidence="1">Uncharacterized protein</fullName>
    </submittedName>
</protein>
<dbReference type="EMBL" id="VEPZ02000982">
    <property type="protein sequence ID" value="KAE8705464.1"/>
    <property type="molecule type" value="Genomic_DNA"/>
</dbReference>
<dbReference type="Proteomes" id="UP000436088">
    <property type="component" value="Unassembled WGS sequence"/>
</dbReference>
<sequence>MDITSQGILKKLAEAQPPENNKNTQDLKPKTGWFTWTYGRSASNHLRERLDRFVASTSWLHFFKDYFVSTELSSSFDHAMILNTHGADKEVSNQRQTDYFKFDECWAREERCAATVKEAWNGTIGNTMDKLQAVGTLLDSWQKSRRQSTKKEEVALRKTISKLETAPISDANVDALMKEKVAEPDEAILSAIRKYVSSEENIKLCKEFTIEEVLATFSQINPSKAPGIDGMPGSFFPHLFGCHWK</sequence>
<dbReference type="PANTHER" id="PTHR33710">
    <property type="entry name" value="BNAC02G09200D PROTEIN"/>
    <property type="match status" value="1"/>
</dbReference>
<keyword evidence="2" id="KW-1185">Reference proteome</keyword>
<proteinExistence type="predicted"/>
<dbReference type="AlphaFoldDB" id="A0A6A3ALJ5"/>
<dbReference type="PANTHER" id="PTHR33710:SF71">
    <property type="entry name" value="ENDONUCLEASE_EXONUCLEASE_PHOSPHATASE DOMAIN-CONTAINING PROTEIN"/>
    <property type="match status" value="1"/>
</dbReference>
<gene>
    <name evidence="1" type="ORF">F3Y22_tig00110429pilonHSYRG01330</name>
</gene>
<reference evidence="1" key="1">
    <citation type="submission" date="2019-09" db="EMBL/GenBank/DDBJ databases">
        <title>Draft genome information of white flower Hibiscus syriacus.</title>
        <authorList>
            <person name="Kim Y.-M."/>
        </authorList>
    </citation>
    <scope>NUCLEOTIDE SEQUENCE [LARGE SCALE GENOMIC DNA]</scope>
    <source>
        <strain evidence="1">YM2019G1</strain>
    </source>
</reference>